<keyword evidence="1" id="KW-0812">Transmembrane</keyword>
<accession>A0A941E5J5</accession>
<proteinExistence type="predicted"/>
<feature type="transmembrane region" description="Helical" evidence="1">
    <location>
        <begin position="12"/>
        <end position="30"/>
    </location>
</feature>
<evidence type="ECO:0000313" key="2">
    <source>
        <dbReference type="EMBL" id="MBR7801014.1"/>
    </source>
</evidence>
<dbReference type="Proteomes" id="UP000678545">
    <property type="component" value="Unassembled WGS sequence"/>
</dbReference>
<dbReference type="EMBL" id="JAGSPJ010000005">
    <property type="protein sequence ID" value="MBR7801014.1"/>
    <property type="molecule type" value="Genomic_DNA"/>
</dbReference>
<organism evidence="2 3">
    <name type="scientific">Undibacterium fentianense</name>
    <dbReference type="NCBI Taxonomy" id="2828728"/>
    <lineage>
        <taxon>Bacteria</taxon>
        <taxon>Pseudomonadati</taxon>
        <taxon>Pseudomonadota</taxon>
        <taxon>Betaproteobacteria</taxon>
        <taxon>Burkholderiales</taxon>
        <taxon>Oxalobacteraceae</taxon>
        <taxon>Undibacterium</taxon>
    </lineage>
</organism>
<evidence type="ECO:0000313" key="3">
    <source>
        <dbReference type="Proteomes" id="UP000678545"/>
    </source>
</evidence>
<evidence type="ECO:0000256" key="1">
    <source>
        <dbReference type="SAM" id="Phobius"/>
    </source>
</evidence>
<name>A0A941E5J5_9BURK</name>
<sequence length="237" mass="27038">MAIFIKVRSPTTISAFIVLLIHGYLIINFFENSYFYSPRAKLLQTSTKLVFFTRYKNLTNTSESKQISRNPDGSGGIKKTTETSYIISTKKTKQTKGKENISVLPVIGSKHDLTFGTPESVESPLMRSGSINRDLTSIRRALEHDQFFEQQKLEAAKPPNQIVREYWEKQNYPFHDKRDELRGKLAQAGKPPGTEIETYTRSDGSKISKVNGRCYKAPDPGRTYLHQPEVRQVTCLR</sequence>
<reference evidence="2" key="1">
    <citation type="submission" date="2021-04" db="EMBL/GenBank/DDBJ databases">
        <title>novel species isolated from subtropical streams in China.</title>
        <authorList>
            <person name="Lu H."/>
        </authorList>
    </citation>
    <scope>NUCLEOTIDE SEQUENCE</scope>
    <source>
        <strain evidence="2">FT137W</strain>
    </source>
</reference>
<dbReference type="AlphaFoldDB" id="A0A941E5J5"/>
<gene>
    <name evidence="2" type="ORF">KDM90_13475</name>
</gene>
<protein>
    <submittedName>
        <fullName evidence="2">Uncharacterized protein</fullName>
    </submittedName>
</protein>
<keyword evidence="1" id="KW-0472">Membrane</keyword>
<keyword evidence="1" id="KW-1133">Transmembrane helix</keyword>
<dbReference type="RefSeq" id="WP_212676122.1">
    <property type="nucleotide sequence ID" value="NZ_JAGSPJ010000005.1"/>
</dbReference>
<keyword evidence="3" id="KW-1185">Reference proteome</keyword>
<comment type="caution">
    <text evidence="2">The sequence shown here is derived from an EMBL/GenBank/DDBJ whole genome shotgun (WGS) entry which is preliminary data.</text>
</comment>